<dbReference type="AlphaFoldDB" id="A0A9D1S1M1"/>
<dbReference type="EMBL" id="DVMV01000008">
    <property type="protein sequence ID" value="HIU44809.1"/>
    <property type="molecule type" value="Genomic_DNA"/>
</dbReference>
<evidence type="ECO:0008006" key="5">
    <source>
        <dbReference type="Google" id="ProtNLM"/>
    </source>
</evidence>
<dbReference type="GO" id="GO:0005996">
    <property type="term" value="P:monosaccharide metabolic process"/>
    <property type="evidence" value="ECO:0007669"/>
    <property type="project" value="InterPro"/>
</dbReference>
<reference evidence="3" key="2">
    <citation type="journal article" date="2021" name="PeerJ">
        <title>Extensive microbial diversity within the chicken gut microbiome revealed by metagenomics and culture.</title>
        <authorList>
            <person name="Gilroy R."/>
            <person name="Ravi A."/>
            <person name="Getino M."/>
            <person name="Pursley I."/>
            <person name="Horton D.L."/>
            <person name="Alikhan N.F."/>
            <person name="Baker D."/>
            <person name="Gharbi K."/>
            <person name="Hall N."/>
            <person name="Watson M."/>
            <person name="Adriaenssens E.M."/>
            <person name="Foster-Nyarko E."/>
            <person name="Jarju S."/>
            <person name="Secka A."/>
            <person name="Antonio M."/>
            <person name="Oren A."/>
            <person name="Chaudhuri R.R."/>
            <person name="La Ragione R."/>
            <person name="Hildebrand F."/>
            <person name="Pallen M.J."/>
        </authorList>
    </citation>
    <scope>NUCLEOTIDE SEQUENCE</scope>
    <source>
        <strain evidence="3">ChiGjej1B1-22543</strain>
    </source>
</reference>
<evidence type="ECO:0000256" key="2">
    <source>
        <dbReference type="ARBA" id="ARBA00023277"/>
    </source>
</evidence>
<evidence type="ECO:0000313" key="3">
    <source>
        <dbReference type="EMBL" id="HIU44809.1"/>
    </source>
</evidence>
<dbReference type="PANTHER" id="PTHR36120">
    <property type="entry name" value="FUCOSE ISOMERASE"/>
    <property type="match status" value="1"/>
</dbReference>
<keyword evidence="2" id="KW-0119">Carbohydrate metabolism</keyword>
<dbReference type="GO" id="GO:0016861">
    <property type="term" value="F:intramolecular oxidoreductase activity, interconverting aldoses and ketoses"/>
    <property type="evidence" value="ECO:0007669"/>
    <property type="project" value="InterPro"/>
</dbReference>
<comment type="caution">
    <text evidence="3">The sequence shown here is derived from an EMBL/GenBank/DDBJ whole genome shotgun (WGS) entry which is preliminary data.</text>
</comment>
<dbReference type="Proteomes" id="UP000824070">
    <property type="component" value="Unassembled WGS sequence"/>
</dbReference>
<evidence type="ECO:0000256" key="1">
    <source>
        <dbReference type="ARBA" id="ARBA00023235"/>
    </source>
</evidence>
<evidence type="ECO:0000313" key="4">
    <source>
        <dbReference type="Proteomes" id="UP000824070"/>
    </source>
</evidence>
<keyword evidence="1" id="KW-0413">Isomerase</keyword>
<gene>
    <name evidence="3" type="ORF">IAC52_00715</name>
</gene>
<dbReference type="InterPro" id="IPR009015">
    <property type="entry name" value="Fucose_isomerase_N/cen_sf"/>
</dbReference>
<protein>
    <recommendedName>
        <fullName evidence="5">L-fucose isomerase</fullName>
    </recommendedName>
</protein>
<proteinExistence type="predicted"/>
<reference evidence="3" key="1">
    <citation type="submission" date="2020-10" db="EMBL/GenBank/DDBJ databases">
        <authorList>
            <person name="Gilroy R."/>
        </authorList>
    </citation>
    <scope>NUCLEOTIDE SEQUENCE</scope>
    <source>
        <strain evidence="3">ChiGjej1B1-22543</strain>
    </source>
</reference>
<organism evidence="3 4">
    <name type="scientific">Candidatus Alloenteromonas pullicola</name>
    <dbReference type="NCBI Taxonomy" id="2840784"/>
    <lineage>
        <taxon>Bacteria</taxon>
        <taxon>Bacillati</taxon>
        <taxon>Bacillota</taxon>
        <taxon>Bacillota incertae sedis</taxon>
        <taxon>Candidatus Alloenteromonas</taxon>
    </lineage>
</organism>
<dbReference type="SUPFAM" id="SSF53743">
    <property type="entry name" value="FucI/AraA N-terminal and middle domains"/>
    <property type="match status" value="1"/>
</dbReference>
<accession>A0A9D1S1M1</accession>
<sequence length="398" mass="43755">MSQHIGIIKLRSALSAGDKDLVGEASEFLSSLSPNGEYEFENAGKGKMNVFLVLTGGSETSFKDFYKNYEAPYFILPTGKRNSLAASLEIVSYLHEQGEPAILLYGEDQKKMLDGAVRVYNALHALRGARLGVIGGSSSWLIASNIDRKKAKKALGIDIVDIPMREVLGYYDEHLLADDTLFSRFEGKTRRKEELREALYVHGALKKLVKTRGLSALTMKCFDLITAKQVSACLAFALLNEEGIIAGCEGDIPSALTMMIMQALTGEAPFMANPAYMDAEHSEAVYAHCTIPISMLTSYTLATHFESGLSFALRGQLKKTTFTAAKLSPALDDIRGLSGEIIDNPIEDKMCRTQIKVRFNGSLKPLLEKPYGNHMIFSYGDYTEELGMLSALLAHFCK</sequence>
<dbReference type="GO" id="GO:0005737">
    <property type="term" value="C:cytoplasm"/>
    <property type="evidence" value="ECO:0007669"/>
    <property type="project" value="InterPro"/>
</dbReference>
<name>A0A9D1S1M1_9FIRM</name>
<dbReference type="PANTHER" id="PTHR36120:SF2">
    <property type="entry name" value="FUCOSE ISOMERASE"/>
    <property type="match status" value="1"/>
</dbReference>